<keyword evidence="1" id="KW-1133">Transmembrane helix</keyword>
<accession>A0ABS2CWZ9</accession>
<keyword evidence="1" id="KW-0812">Transmembrane</keyword>
<comment type="caution">
    <text evidence="2">The sequence shown here is derived from an EMBL/GenBank/DDBJ whole genome shotgun (WGS) entry which is preliminary data.</text>
</comment>
<dbReference type="RefSeq" id="WP_187658282.1">
    <property type="nucleotide sequence ID" value="NZ_JACSOD020000448.1"/>
</dbReference>
<evidence type="ECO:0000313" key="3">
    <source>
        <dbReference type="Proteomes" id="UP000759529"/>
    </source>
</evidence>
<evidence type="ECO:0000256" key="1">
    <source>
        <dbReference type="SAM" id="Phobius"/>
    </source>
</evidence>
<name>A0ABS2CWZ9_9FLAO</name>
<keyword evidence="3" id="KW-1185">Reference proteome</keyword>
<sequence length="54" mass="6302">MENNIFIFGIIAVVLIVLIIFLVGQNQKDKENLEEYLNNENSFIDKEDDELNDD</sequence>
<dbReference type="Proteomes" id="UP000759529">
    <property type="component" value="Unassembled WGS sequence"/>
</dbReference>
<reference evidence="2 3" key="1">
    <citation type="submission" date="2021-02" db="EMBL/GenBank/DDBJ databases">
        <authorList>
            <person name="Jung H.S."/>
            <person name="Chun B.H."/>
            <person name="Jeon C.O."/>
        </authorList>
    </citation>
    <scope>NUCLEOTIDE SEQUENCE [LARGE SCALE GENOMIC DNA]</scope>
    <source>
        <strain evidence="2 3">LMG 25203</strain>
    </source>
</reference>
<protein>
    <submittedName>
        <fullName evidence="2">Uncharacterized protein</fullName>
    </submittedName>
</protein>
<organism evidence="2 3">
    <name type="scientific">Flavobacterium macrobrachii</name>
    <dbReference type="NCBI Taxonomy" id="591204"/>
    <lineage>
        <taxon>Bacteria</taxon>
        <taxon>Pseudomonadati</taxon>
        <taxon>Bacteroidota</taxon>
        <taxon>Flavobacteriia</taxon>
        <taxon>Flavobacteriales</taxon>
        <taxon>Flavobacteriaceae</taxon>
        <taxon>Flavobacterium</taxon>
    </lineage>
</organism>
<keyword evidence="1" id="KW-0472">Membrane</keyword>
<gene>
    <name evidence="2" type="ORF">H9X54_005205</name>
</gene>
<feature type="transmembrane region" description="Helical" evidence="1">
    <location>
        <begin position="6"/>
        <end position="24"/>
    </location>
</feature>
<proteinExistence type="predicted"/>
<dbReference type="EMBL" id="JACSOD020000448">
    <property type="protein sequence ID" value="MBM6498700.1"/>
    <property type="molecule type" value="Genomic_DNA"/>
</dbReference>
<evidence type="ECO:0000313" key="2">
    <source>
        <dbReference type="EMBL" id="MBM6498700.1"/>
    </source>
</evidence>